<reference evidence="2" key="1">
    <citation type="journal article" date="2008" name="Nat. Genet.">
        <title>The Pristionchus pacificus genome provides a unique perspective on nematode lifestyle and parasitism.</title>
        <authorList>
            <person name="Dieterich C."/>
            <person name="Clifton S.W."/>
            <person name="Schuster L.N."/>
            <person name="Chinwalla A."/>
            <person name="Delehaunty K."/>
            <person name="Dinkelacker I."/>
            <person name="Fulton L."/>
            <person name="Fulton R."/>
            <person name="Godfrey J."/>
            <person name="Minx P."/>
            <person name="Mitreva M."/>
            <person name="Roeseler W."/>
            <person name="Tian H."/>
            <person name="Witte H."/>
            <person name="Yang S.P."/>
            <person name="Wilson R.K."/>
            <person name="Sommer R.J."/>
        </authorList>
    </citation>
    <scope>NUCLEOTIDE SEQUENCE [LARGE SCALE GENOMIC DNA]</scope>
    <source>
        <strain evidence="2">PS312</strain>
    </source>
</reference>
<accession>A0A8R1Z4T6</accession>
<dbReference type="EnsemblMetazoa" id="PPA45601.1">
    <property type="protein sequence ID" value="PPA45601.1"/>
    <property type="gene ID" value="WBGene00283970"/>
</dbReference>
<gene>
    <name evidence="1" type="primary">WBGene00283970</name>
</gene>
<evidence type="ECO:0000313" key="1">
    <source>
        <dbReference type="EnsemblMetazoa" id="PPA45601.1"/>
    </source>
</evidence>
<protein>
    <submittedName>
        <fullName evidence="1">Uncharacterized protein</fullName>
    </submittedName>
</protein>
<keyword evidence="2" id="KW-1185">Reference proteome</keyword>
<evidence type="ECO:0000313" key="2">
    <source>
        <dbReference type="Proteomes" id="UP000005239"/>
    </source>
</evidence>
<organism evidence="1 2">
    <name type="scientific">Pristionchus pacificus</name>
    <name type="common">Parasitic nematode worm</name>
    <dbReference type="NCBI Taxonomy" id="54126"/>
    <lineage>
        <taxon>Eukaryota</taxon>
        <taxon>Metazoa</taxon>
        <taxon>Ecdysozoa</taxon>
        <taxon>Nematoda</taxon>
        <taxon>Chromadorea</taxon>
        <taxon>Rhabditida</taxon>
        <taxon>Rhabditina</taxon>
        <taxon>Diplogasteromorpha</taxon>
        <taxon>Diplogasteroidea</taxon>
        <taxon>Neodiplogasteridae</taxon>
        <taxon>Pristionchus</taxon>
    </lineage>
</organism>
<proteinExistence type="predicted"/>
<reference evidence="1" key="2">
    <citation type="submission" date="2022-06" db="UniProtKB">
        <authorList>
            <consortium name="EnsemblMetazoa"/>
        </authorList>
    </citation>
    <scope>IDENTIFICATION</scope>
    <source>
        <strain evidence="1">PS312</strain>
    </source>
</reference>
<accession>A0A2A6CMQ1</accession>
<sequence>MGVAGVTGNPSMEATTMTKVLYMFIFYEGANTTISITNTESGRASGRPRGLDQFEQSLLLNVHAGSEIESCDDVIPSIGTREKRNQQLEWTGSALEKEAALMRQRLTDEERTYT</sequence>
<name>A0A2A6CMQ1_PRIPA</name>
<dbReference type="Proteomes" id="UP000005239">
    <property type="component" value="Unassembled WGS sequence"/>
</dbReference>
<dbReference type="AlphaFoldDB" id="A0A2A6CMQ1"/>